<dbReference type="Proteomes" id="UP000253529">
    <property type="component" value="Unassembled WGS sequence"/>
</dbReference>
<accession>A0A366ES93</accession>
<evidence type="ECO:0000313" key="1">
    <source>
        <dbReference type="EMBL" id="RBP05267.1"/>
    </source>
</evidence>
<comment type="caution">
    <text evidence="1">The sequence shown here is derived from an EMBL/GenBank/DDBJ whole genome shotgun (WGS) entry which is preliminary data.</text>
</comment>
<proteinExistence type="predicted"/>
<name>A0A366ES93_9HYPH</name>
<dbReference type="AlphaFoldDB" id="A0A366ES93"/>
<sequence>MLRGDELFGCGSSYGDDSQQSSRGWENQGPVCRSCYEYVVVTWRLKHIEAVQGHSHQTDDIDALWRKRAELARRIVDAAAPTIQELLLKVAMTASLLSEGEVGVVLTPQYMEECARALAQDGDGEQCLRALEPELWALCQRVQEQTAAIEARWDCVEQSEEAGRLDELRDGSSLSMAWAELHESVWSVARYETMTTVGLRAKGKIFSDLLDFFNAMDCLFALQDSYLRDFDYLAYRRLHGRDSPMPRRSVG</sequence>
<reference evidence="1 2" key="1">
    <citation type="submission" date="2018-06" db="EMBL/GenBank/DDBJ databases">
        <title>Genomic Encyclopedia of Type Strains, Phase IV (KMG-IV): sequencing the most valuable type-strain genomes for metagenomic binning, comparative biology and taxonomic classification.</title>
        <authorList>
            <person name="Goeker M."/>
        </authorList>
    </citation>
    <scope>NUCLEOTIDE SEQUENCE [LARGE SCALE GENOMIC DNA]</scope>
    <source>
        <strain evidence="1 2">DSM 24875</strain>
    </source>
</reference>
<gene>
    <name evidence="1" type="ORF">DFR50_13557</name>
</gene>
<dbReference type="EMBL" id="QNRK01000035">
    <property type="protein sequence ID" value="RBP05267.1"/>
    <property type="molecule type" value="Genomic_DNA"/>
</dbReference>
<protein>
    <submittedName>
        <fullName evidence="1">Uncharacterized protein</fullName>
    </submittedName>
</protein>
<evidence type="ECO:0000313" key="2">
    <source>
        <dbReference type="Proteomes" id="UP000253529"/>
    </source>
</evidence>
<organism evidence="1 2">
    <name type="scientific">Roseiarcus fermentans</name>
    <dbReference type="NCBI Taxonomy" id="1473586"/>
    <lineage>
        <taxon>Bacteria</taxon>
        <taxon>Pseudomonadati</taxon>
        <taxon>Pseudomonadota</taxon>
        <taxon>Alphaproteobacteria</taxon>
        <taxon>Hyphomicrobiales</taxon>
        <taxon>Roseiarcaceae</taxon>
        <taxon>Roseiarcus</taxon>
    </lineage>
</organism>
<keyword evidence="2" id="KW-1185">Reference proteome</keyword>